<dbReference type="AlphaFoldDB" id="A0AAF0ZR97"/>
<organism evidence="2 3">
    <name type="scientific">Solanum verrucosum</name>
    <dbReference type="NCBI Taxonomy" id="315347"/>
    <lineage>
        <taxon>Eukaryota</taxon>
        <taxon>Viridiplantae</taxon>
        <taxon>Streptophyta</taxon>
        <taxon>Embryophyta</taxon>
        <taxon>Tracheophyta</taxon>
        <taxon>Spermatophyta</taxon>
        <taxon>Magnoliopsida</taxon>
        <taxon>eudicotyledons</taxon>
        <taxon>Gunneridae</taxon>
        <taxon>Pentapetalae</taxon>
        <taxon>asterids</taxon>
        <taxon>lamiids</taxon>
        <taxon>Solanales</taxon>
        <taxon>Solanaceae</taxon>
        <taxon>Solanoideae</taxon>
        <taxon>Solaneae</taxon>
        <taxon>Solanum</taxon>
    </lineage>
</organism>
<evidence type="ECO:0000256" key="1">
    <source>
        <dbReference type="SAM" id="MobiDB-lite"/>
    </source>
</evidence>
<feature type="compositionally biased region" description="Basic and acidic residues" evidence="1">
    <location>
        <begin position="99"/>
        <end position="109"/>
    </location>
</feature>
<dbReference type="EMBL" id="CP133620">
    <property type="protein sequence ID" value="WMV46908.1"/>
    <property type="molecule type" value="Genomic_DNA"/>
</dbReference>
<feature type="region of interest" description="Disordered" evidence="1">
    <location>
        <begin position="65"/>
        <end position="109"/>
    </location>
</feature>
<feature type="compositionally biased region" description="Low complexity" evidence="1">
    <location>
        <begin position="84"/>
        <end position="98"/>
    </location>
</feature>
<keyword evidence="3" id="KW-1185">Reference proteome</keyword>
<evidence type="ECO:0000313" key="2">
    <source>
        <dbReference type="EMBL" id="WMV46908.1"/>
    </source>
</evidence>
<gene>
    <name evidence="2" type="ORF">MTR67_040293</name>
</gene>
<proteinExistence type="predicted"/>
<sequence length="109" mass="12451">MQKIVVTFDDCEEKDVLLRTSRNSKPYVMDLHPFTNLWMKIENTLESVVVKDSLTFEEVPVEILDRQKGSRTMKGTTVRRPARGSHPPRSGGPRSSSRSVDHHTLWEGS</sequence>
<name>A0AAF0ZR97_SOLVR</name>
<reference evidence="2" key="1">
    <citation type="submission" date="2023-08" db="EMBL/GenBank/DDBJ databases">
        <title>A de novo genome assembly of Solanum verrucosum Schlechtendal, a Mexican diploid species geographically isolated from the other diploid A-genome species in potato relatives.</title>
        <authorList>
            <person name="Hosaka K."/>
        </authorList>
    </citation>
    <scope>NUCLEOTIDE SEQUENCE</scope>
    <source>
        <tissue evidence="2">Young leaves</tissue>
    </source>
</reference>
<accession>A0AAF0ZR97</accession>
<dbReference type="Proteomes" id="UP001234989">
    <property type="component" value="Chromosome 9"/>
</dbReference>
<protein>
    <submittedName>
        <fullName evidence="2">Uncharacterized protein</fullName>
    </submittedName>
</protein>
<evidence type="ECO:0000313" key="3">
    <source>
        <dbReference type="Proteomes" id="UP001234989"/>
    </source>
</evidence>